<name>A0AAD7I7E4_9AGAR</name>
<evidence type="ECO:0000256" key="1">
    <source>
        <dbReference type="ARBA" id="ARBA00022679"/>
    </source>
</evidence>
<organism evidence="3 4">
    <name type="scientific">Mycena maculata</name>
    <dbReference type="NCBI Taxonomy" id="230809"/>
    <lineage>
        <taxon>Eukaryota</taxon>
        <taxon>Fungi</taxon>
        <taxon>Dikarya</taxon>
        <taxon>Basidiomycota</taxon>
        <taxon>Agaricomycotina</taxon>
        <taxon>Agaricomycetes</taxon>
        <taxon>Agaricomycetidae</taxon>
        <taxon>Agaricales</taxon>
        <taxon>Marasmiineae</taxon>
        <taxon>Mycenaceae</taxon>
        <taxon>Mycena</taxon>
    </lineage>
</organism>
<dbReference type="InterPro" id="IPR036424">
    <property type="entry name" value="UPP_synth-like_sf"/>
</dbReference>
<keyword evidence="1 2" id="KW-0808">Transferase</keyword>
<dbReference type="PANTHER" id="PTHR10291:SF44">
    <property type="entry name" value="ER-BOUND OXYGENASE MPAB_MPAB'_RUBBER OXYGENASE CATALYTIC DOMAIN-CONTAINING PROTEIN"/>
    <property type="match status" value="1"/>
</dbReference>
<proteinExistence type="inferred from homology"/>
<dbReference type="SUPFAM" id="SSF64005">
    <property type="entry name" value="Undecaprenyl diphosphate synthase"/>
    <property type="match status" value="1"/>
</dbReference>
<dbReference type="GO" id="GO:0045547">
    <property type="term" value="F:ditrans,polycis-polyprenyl diphosphate synthase [(2E,6E)-farnesyl diphosphate specific] activity"/>
    <property type="evidence" value="ECO:0007669"/>
    <property type="project" value="TreeGrafter"/>
</dbReference>
<keyword evidence="4" id="KW-1185">Reference proteome</keyword>
<evidence type="ECO:0000313" key="3">
    <source>
        <dbReference type="EMBL" id="KAJ7736734.1"/>
    </source>
</evidence>
<accession>A0AAD7I7E4</accession>
<dbReference type="GO" id="GO:0005783">
    <property type="term" value="C:endoplasmic reticulum"/>
    <property type="evidence" value="ECO:0007669"/>
    <property type="project" value="TreeGrafter"/>
</dbReference>
<comment type="similarity">
    <text evidence="2">Belongs to the UPP synthase family.</text>
</comment>
<sequence>MDGNRRYARQIGEHVLVGHAKGAATASKVLEWWIKYIPNTVGYSSPTQPKYLTCWAFSSENFERAEDEREGLFAMMVAEFKSLAFTSLVHLFRVRVQFIGGERHRFPLELLETMDMVEEITSSYDGLFLQIAVGYGGRQEVVSAVQSLVSQGKEINEENIGKQTYCRQRGIPPVSLIIRTSERRTSGFFLWDTQAAELHFINKLWPQLTEIDWLQALESFSRREIRGGK</sequence>
<dbReference type="InterPro" id="IPR001441">
    <property type="entry name" value="UPP_synth-like"/>
</dbReference>
<evidence type="ECO:0000256" key="2">
    <source>
        <dbReference type="RuleBase" id="RU363018"/>
    </source>
</evidence>
<evidence type="ECO:0000313" key="4">
    <source>
        <dbReference type="Proteomes" id="UP001215280"/>
    </source>
</evidence>
<dbReference type="GO" id="GO:0016094">
    <property type="term" value="P:polyprenol biosynthetic process"/>
    <property type="evidence" value="ECO:0007669"/>
    <property type="project" value="TreeGrafter"/>
</dbReference>
<protein>
    <recommendedName>
        <fullName evidence="2">Alkyl transferase</fullName>
        <ecNumber evidence="2">2.5.1.-</ecNumber>
    </recommendedName>
</protein>
<comment type="caution">
    <text evidence="3">The sequence shown here is derived from an EMBL/GenBank/DDBJ whole genome shotgun (WGS) entry which is preliminary data.</text>
</comment>
<dbReference type="EC" id="2.5.1.-" evidence="2"/>
<dbReference type="AlphaFoldDB" id="A0AAD7I7E4"/>
<dbReference type="Gene3D" id="3.40.1180.10">
    <property type="entry name" value="Decaprenyl diphosphate synthase-like"/>
    <property type="match status" value="1"/>
</dbReference>
<dbReference type="Pfam" id="PF01255">
    <property type="entry name" value="Prenyltransf"/>
    <property type="match status" value="1"/>
</dbReference>
<dbReference type="CDD" id="cd00475">
    <property type="entry name" value="Cis_IPPS"/>
    <property type="match status" value="1"/>
</dbReference>
<dbReference type="Proteomes" id="UP001215280">
    <property type="component" value="Unassembled WGS sequence"/>
</dbReference>
<dbReference type="PANTHER" id="PTHR10291">
    <property type="entry name" value="DEHYDRODOLICHYL DIPHOSPHATE SYNTHASE FAMILY MEMBER"/>
    <property type="match status" value="1"/>
</dbReference>
<dbReference type="EMBL" id="JARJLG010000147">
    <property type="protein sequence ID" value="KAJ7736734.1"/>
    <property type="molecule type" value="Genomic_DNA"/>
</dbReference>
<reference evidence="3" key="1">
    <citation type="submission" date="2023-03" db="EMBL/GenBank/DDBJ databases">
        <title>Massive genome expansion in bonnet fungi (Mycena s.s.) driven by repeated elements and novel gene families across ecological guilds.</title>
        <authorList>
            <consortium name="Lawrence Berkeley National Laboratory"/>
            <person name="Harder C.B."/>
            <person name="Miyauchi S."/>
            <person name="Viragh M."/>
            <person name="Kuo A."/>
            <person name="Thoen E."/>
            <person name="Andreopoulos B."/>
            <person name="Lu D."/>
            <person name="Skrede I."/>
            <person name="Drula E."/>
            <person name="Henrissat B."/>
            <person name="Morin E."/>
            <person name="Kohler A."/>
            <person name="Barry K."/>
            <person name="LaButti K."/>
            <person name="Morin E."/>
            <person name="Salamov A."/>
            <person name="Lipzen A."/>
            <person name="Mereny Z."/>
            <person name="Hegedus B."/>
            <person name="Baldrian P."/>
            <person name="Stursova M."/>
            <person name="Weitz H."/>
            <person name="Taylor A."/>
            <person name="Grigoriev I.V."/>
            <person name="Nagy L.G."/>
            <person name="Martin F."/>
            <person name="Kauserud H."/>
        </authorList>
    </citation>
    <scope>NUCLEOTIDE SEQUENCE</scope>
    <source>
        <strain evidence="3">CBHHK188m</strain>
    </source>
</reference>
<dbReference type="NCBIfam" id="TIGR00055">
    <property type="entry name" value="uppS"/>
    <property type="match status" value="1"/>
</dbReference>
<gene>
    <name evidence="3" type="ORF">DFH07DRAFT_753242</name>
</gene>